<evidence type="ECO:0008006" key="6">
    <source>
        <dbReference type="Google" id="ProtNLM"/>
    </source>
</evidence>
<dbReference type="PANTHER" id="PTHR23416">
    <property type="entry name" value="SIALIC ACID SYNTHASE-RELATED"/>
    <property type="match status" value="1"/>
</dbReference>
<proteinExistence type="predicted"/>
<dbReference type="Pfam" id="PF00132">
    <property type="entry name" value="Hexapep"/>
    <property type="match status" value="1"/>
</dbReference>
<dbReference type="InterPro" id="IPR051159">
    <property type="entry name" value="Hexapeptide_acetyltransf"/>
</dbReference>
<evidence type="ECO:0000313" key="5">
    <source>
        <dbReference type="Proteomes" id="UP000683497"/>
    </source>
</evidence>
<protein>
    <recommendedName>
        <fullName evidence="6">Acyltransferase</fullName>
    </recommendedName>
</protein>
<dbReference type="Gene3D" id="2.160.10.10">
    <property type="entry name" value="Hexapeptide repeat proteins"/>
    <property type="match status" value="1"/>
</dbReference>
<sequence>MLGAIISSDVRIQRQVRLYGVKNIIINEGSFLGEGTKLVAYDANISIGRNCLIAADCIMITRNHNYSVREIDIKKQGYSNKPIVIKDNVWLGYRVVILPGITIGEGAIVAANSVVTKNIEPYAIYGGNPAKLIKSRGNDEDISHL</sequence>
<dbReference type="Proteomes" id="UP000683497">
    <property type="component" value="Chromosome"/>
</dbReference>
<evidence type="ECO:0000256" key="2">
    <source>
        <dbReference type="ARBA" id="ARBA00022737"/>
    </source>
</evidence>
<dbReference type="InterPro" id="IPR001451">
    <property type="entry name" value="Hexapep"/>
</dbReference>
<dbReference type="InterPro" id="IPR018357">
    <property type="entry name" value="Hexapep_transf_CS"/>
</dbReference>
<reference evidence="4 5" key="1">
    <citation type="submission" date="2021-06" db="EMBL/GenBank/DDBJ databases">
        <title>Leclercia pneumoniae sp. nov.</title>
        <authorList>
            <person name="Hoenemann M."/>
            <person name="Viehweger A."/>
            <person name="Dietze N."/>
        </authorList>
    </citation>
    <scope>NUCLEOTIDE SEQUENCE [LARGE SCALE GENOMIC DNA]</scope>
    <source>
        <strain evidence="5">49125</strain>
    </source>
</reference>
<accession>A0ABX8K3K5</accession>
<dbReference type="EMBL" id="CP076838">
    <property type="protein sequence ID" value="QWW81694.1"/>
    <property type="molecule type" value="Genomic_DNA"/>
</dbReference>
<keyword evidence="2" id="KW-0677">Repeat</keyword>
<keyword evidence="5" id="KW-1185">Reference proteome</keyword>
<evidence type="ECO:0000256" key="1">
    <source>
        <dbReference type="ARBA" id="ARBA00022679"/>
    </source>
</evidence>
<name>A0ABX8K3K5_9ENTR</name>
<dbReference type="PROSITE" id="PS00101">
    <property type="entry name" value="HEXAPEP_TRANSFERASES"/>
    <property type="match status" value="1"/>
</dbReference>
<organism evidence="4 5">
    <name type="scientific">Leclercia pneumoniae</name>
    <dbReference type="NCBI Taxonomy" id="2815358"/>
    <lineage>
        <taxon>Bacteria</taxon>
        <taxon>Pseudomonadati</taxon>
        <taxon>Pseudomonadota</taxon>
        <taxon>Gammaproteobacteria</taxon>
        <taxon>Enterobacterales</taxon>
        <taxon>Enterobacteriaceae</taxon>
        <taxon>Leclercia</taxon>
    </lineage>
</organism>
<dbReference type="InterPro" id="IPR011004">
    <property type="entry name" value="Trimer_LpxA-like_sf"/>
</dbReference>
<keyword evidence="1" id="KW-0808">Transferase</keyword>
<gene>
    <name evidence="4" type="ORF">KQ929_06980</name>
</gene>
<dbReference type="SUPFAM" id="SSF51161">
    <property type="entry name" value="Trimeric LpxA-like enzymes"/>
    <property type="match status" value="1"/>
</dbReference>
<dbReference type="PANTHER" id="PTHR23416:SF78">
    <property type="entry name" value="LIPOPOLYSACCHARIDE BIOSYNTHESIS O-ACETYL TRANSFERASE WBBJ-RELATED"/>
    <property type="match status" value="1"/>
</dbReference>
<evidence type="ECO:0000313" key="4">
    <source>
        <dbReference type="EMBL" id="QWW81694.1"/>
    </source>
</evidence>
<evidence type="ECO:0000256" key="3">
    <source>
        <dbReference type="ARBA" id="ARBA00023315"/>
    </source>
</evidence>
<keyword evidence="3" id="KW-0012">Acyltransferase</keyword>